<gene>
    <name evidence="1" type="ORF">ACH5RR_023807</name>
</gene>
<dbReference type="Proteomes" id="UP001630127">
    <property type="component" value="Unassembled WGS sequence"/>
</dbReference>
<sequence>MSCFKRFSRYTYPQDEGEHSDGENFANQKKWLEDNYVSRFMILNAMINSLFSVFHTHVIANSLWNAIQRRYVNKDAGNKSFLVNEYVNFKIDDSKFVIDPINEMNDIATQCADMGEPILEAFLVSTIIGNSCALWIGAQGSCLT</sequence>
<dbReference type="Pfam" id="PF14223">
    <property type="entry name" value="Retrotran_gag_2"/>
    <property type="match status" value="1"/>
</dbReference>
<keyword evidence="2" id="KW-1185">Reference proteome</keyword>
<protein>
    <submittedName>
        <fullName evidence="1">Uncharacterized protein</fullName>
    </submittedName>
</protein>
<reference evidence="1 2" key="1">
    <citation type="submission" date="2024-11" db="EMBL/GenBank/DDBJ databases">
        <title>A near-complete genome assembly of Cinchona calisaya.</title>
        <authorList>
            <person name="Lian D.C."/>
            <person name="Zhao X.W."/>
            <person name="Wei L."/>
        </authorList>
    </citation>
    <scope>NUCLEOTIDE SEQUENCE [LARGE SCALE GENOMIC DNA]</scope>
    <source>
        <tissue evidence="1">Nenye</tissue>
    </source>
</reference>
<dbReference type="AlphaFoldDB" id="A0ABD2ZBQ5"/>
<organism evidence="1 2">
    <name type="scientific">Cinchona calisaya</name>
    <dbReference type="NCBI Taxonomy" id="153742"/>
    <lineage>
        <taxon>Eukaryota</taxon>
        <taxon>Viridiplantae</taxon>
        <taxon>Streptophyta</taxon>
        <taxon>Embryophyta</taxon>
        <taxon>Tracheophyta</taxon>
        <taxon>Spermatophyta</taxon>
        <taxon>Magnoliopsida</taxon>
        <taxon>eudicotyledons</taxon>
        <taxon>Gunneridae</taxon>
        <taxon>Pentapetalae</taxon>
        <taxon>asterids</taxon>
        <taxon>lamiids</taxon>
        <taxon>Gentianales</taxon>
        <taxon>Rubiaceae</taxon>
        <taxon>Cinchonoideae</taxon>
        <taxon>Cinchoneae</taxon>
        <taxon>Cinchona</taxon>
    </lineage>
</organism>
<name>A0ABD2ZBQ5_9GENT</name>
<dbReference type="EMBL" id="JBJUIK010000010">
    <property type="protein sequence ID" value="KAL3516905.1"/>
    <property type="molecule type" value="Genomic_DNA"/>
</dbReference>
<proteinExistence type="predicted"/>
<comment type="caution">
    <text evidence="1">The sequence shown here is derived from an EMBL/GenBank/DDBJ whole genome shotgun (WGS) entry which is preliminary data.</text>
</comment>
<dbReference type="PANTHER" id="PTHR47592">
    <property type="entry name" value="PBF68 PROTEIN"/>
    <property type="match status" value="1"/>
</dbReference>
<evidence type="ECO:0000313" key="1">
    <source>
        <dbReference type="EMBL" id="KAL3516905.1"/>
    </source>
</evidence>
<evidence type="ECO:0000313" key="2">
    <source>
        <dbReference type="Proteomes" id="UP001630127"/>
    </source>
</evidence>
<dbReference type="PANTHER" id="PTHR47592:SF27">
    <property type="entry name" value="OS08G0421700 PROTEIN"/>
    <property type="match status" value="1"/>
</dbReference>
<accession>A0ABD2ZBQ5</accession>